<proteinExistence type="predicted"/>
<dbReference type="Proteomes" id="UP001500635">
    <property type="component" value="Unassembled WGS sequence"/>
</dbReference>
<accession>A0ABP8J717</accession>
<evidence type="ECO:0000313" key="2">
    <source>
        <dbReference type="Proteomes" id="UP001500635"/>
    </source>
</evidence>
<comment type="caution">
    <text evidence="1">The sequence shown here is derived from an EMBL/GenBank/DDBJ whole genome shotgun (WGS) entry which is preliminary data.</text>
</comment>
<organism evidence="1 2">
    <name type="scientific">Tsukamurella soli</name>
    <dbReference type="NCBI Taxonomy" id="644556"/>
    <lineage>
        <taxon>Bacteria</taxon>
        <taxon>Bacillati</taxon>
        <taxon>Actinomycetota</taxon>
        <taxon>Actinomycetes</taxon>
        <taxon>Mycobacteriales</taxon>
        <taxon>Tsukamurellaceae</taxon>
        <taxon>Tsukamurella</taxon>
    </lineage>
</organism>
<name>A0ABP8J717_9ACTN</name>
<evidence type="ECO:0000313" key="1">
    <source>
        <dbReference type="EMBL" id="GAA4386021.1"/>
    </source>
</evidence>
<sequence length="111" mass="11500">MFAPRSLSVGARVHHRAMTSELLAAAHAAADSLTASAASAASAVGFWADDLDDPGILALVYRGQLVYLGISDGWRSAPVDRLQDVVNACISNAFAMWHASTGTRGLDAASS</sequence>
<protein>
    <submittedName>
        <fullName evidence="1">Uncharacterized protein</fullName>
    </submittedName>
</protein>
<reference evidence="2" key="1">
    <citation type="journal article" date="2019" name="Int. J. Syst. Evol. Microbiol.">
        <title>The Global Catalogue of Microorganisms (GCM) 10K type strain sequencing project: providing services to taxonomists for standard genome sequencing and annotation.</title>
        <authorList>
            <consortium name="The Broad Institute Genomics Platform"/>
            <consortium name="The Broad Institute Genome Sequencing Center for Infectious Disease"/>
            <person name="Wu L."/>
            <person name="Ma J."/>
        </authorList>
    </citation>
    <scope>NUCLEOTIDE SEQUENCE [LARGE SCALE GENOMIC DNA]</scope>
    <source>
        <strain evidence="2">JCM 17688</strain>
    </source>
</reference>
<gene>
    <name evidence="1" type="ORF">GCM10023147_08680</name>
</gene>
<dbReference type="EMBL" id="BAABFR010000008">
    <property type="protein sequence ID" value="GAA4386021.1"/>
    <property type="molecule type" value="Genomic_DNA"/>
</dbReference>
<keyword evidence="2" id="KW-1185">Reference proteome</keyword>